<dbReference type="RefSeq" id="WP_120795702.1">
    <property type="nucleotide sequence ID" value="NZ_RBXL01000001.1"/>
</dbReference>
<protein>
    <submittedName>
        <fullName evidence="6">Type I restriction enzyme S subunit</fullName>
    </submittedName>
</protein>
<comment type="similarity">
    <text evidence="1">Belongs to the type-I restriction system S methylase family.</text>
</comment>
<dbReference type="CDD" id="cd17267">
    <property type="entry name" value="RMtype1_S_EcoAO83I-TRD1-CR1_like"/>
    <property type="match status" value="1"/>
</dbReference>
<dbReference type="Proteomes" id="UP000274556">
    <property type="component" value="Unassembled WGS sequence"/>
</dbReference>
<evidence type="ECO:0000313" key="6">
    <source>
        <dbReference type="EMBL" id="RKT43081.1"/>
    </source>
</evidence>
<keyword evidence="4" id="KW-0175">Coiled coil</keyword>
<dbReference type="InterPro" id="IPR051212">
    <property type="entry name" value="Type-I_RE_S_subunit"/>
</dbReference>
<dbReference type="SUPFAM" id="SSF116734">
    <property type="entry name" value="DNA methylase specificity domain"/>
    <property type="match status" value="2"/>
</dbReference>
<feature type="coiled-coil region" evidence="4">
    <location>
        <begin position="193"/>
        <end position="220"/>
    </location>
</feature>
<evidence type="ECO:0000256" key="3">
    <source>
        <dbReference type="ARBA" id="ARBA00023125"/>
    </source>
</evidence>
<evidence type="ECO:0000256" key="2">
    <source>
        <dbReference type="ARBA" id="ARBA00022747"/>
    </source>
</evidence>
<dbReference type="Pfam" id="PF01420">
    <property type="entry name" value="Methylase_S"/>
    <property type="match status" value="2"/>
</dbReference>
<evidence type="ECO:0000256" key="1">
    <source>
        <dbReference type="ARBA" id="ARBA00010923"/>
    </source>
</evidence>
<dbReference type="OrthoDB" id="398435at2"/>
<feature type="domain" description="Type I restriction modification DNA specificity" evidence="5">
    <location>
        <begin position="310"/>
        <end position="484"/>
    </location>
</feature>
<dbReference type="PANTHER" id="PTHR43140:SF1">
    <property type="entry name" value="TYPE I RESTRICTION ENZYME ECOKI SPECIFICITY SUBUNIT"/>
    <property type="match status" value="1"/>
</dbReference>
<dbReference type="Gene3D" id="3.90.220.20">
    <property type="entry name" value="DNA methylase specificity domains"/>
    <property type="match status" value="2"/>
</dbReference>
<accession>A0A495V101</accession>
<dbReference type="InterPro" id="IPR044946">
    <property type="entry name" value="Restrct_endonuc_typeI_TRD_sf"/>
</dbReference>
<organism evidence="6 7">
    <name type="scientific">Thiocapsa rosea</name>
    <dbReference type="NCBI Taxonomy" id="69360"/>
    <lineage>
        <taxon>Bacteria</taxon>
        <taxon>Pseudomonadati</taxon>
        <taxon>Pseudomonadota</taxon>
        <taxon>Gammaproteobacteria</taxon>
        <taxon>Chromatiales</taxon>
        <taxon>Chromatiaceae</taxon>
        <taxon>Thiocapsa</taxon>
    </lineage>
</organism>
<gene>
    <name evidence="6" type="ORF">BDD21_0391</name>
</gene>
<dbReference type="GO" id="GO:0009307">
    <property type="term" value="P:DNA restriction-modification system"/>
    <property type="evidence" value="ECO:0007669"/>
    <property type="project" value="UniProtKB-KW"/>
</dbReference>
<sequence length="506" mass="56401">MNSDRAALSNLILRPSSLSPPLSSLILQTFFQKFDIFVNTPHAVAKMRELVLNLAVTGRLSENTDAWTESPLGEVSRLRRGYDLPKQYRKQGSVPIFAANGTVGFHEIHMVKGPGVVTGRSGSIGKVHFVYEDFWPLNTALYVEDFFGNYPQFISLLLRSLHLDRFSTATAVPTLNRNVVHKEIVKVPPLAEQKRIVAKVDELMALCDRLEAQQQERETRHAALARASLARFADAPTPANLDFLFHSSFSIKPSDLRKSILTLAVQGKLVPQDPSDIAVEDSVIAARKKAALTDRVLTELASDETPFEAPESWRWVTVADVADTRLGKMLDKEKNRGEEHPYLRNTNVHWFRFELGSIKTMLFEFSELGEYRVEPGDVMICEGGHGIARSAVWNGQLSGVMFQKALHRVRPLSCLNGHFLTFCLWVYERDGVLQRYYTGAGIPHFTGKALAKVTFPLPPLAEQRRIVAKVEQLMALVDALETQLAASRATAANLLSALVSELTAQV</sequence>
<evidence type="ECO:0000313" key="7">
    <source>
        <dbReference type="Proteomes" id="UP000274556"/>
    </source>
</evidence>
<evidence type="ECO:0000259" key="5">
    <source>
        <dbReference type="Pfam" id="PF01420"/>
    </source>
</evidence>
<keyword evidence="7" id="KW-1185">Reference proteome</keyword>
<dbReference type="AlphaFoldDB" id="A0A495V101"/>
<name>A0A495V101_9GAMM</name>
<feature type="domain" description="Type I restriction modification DNA specificity" evidence="5">
    <location>
        <begin position="66"/>
        <end position="216"/>
    </location>
</feature>
<dbReference type="PANTHER" id="PTHR43140">
    <property type="entry name" value="TYPE-1 RESTRICTION ENZYME ECOKI SPECIFICITY PROTEIN"/>
    <property type="match status" value="1"/>
</dbReference>
<keyword evidence="3" id="KW-0238">DNA-binding</keyword>
<evidence type="ECO:0000256" key="4">
    <source>
        <dbReference type="SAM" id="Coils"/>
    </source>
</evidence>
<proteinExistence type="inferred from homology"/>
<dbReference type="InterPro" id="IPR000055">
    <property type="entry name" value="Restrct_endonuc_typeI_TRD"/>
</dbReference>
<keyword evidence="2" id="KW-0680">Restriction system</keyword>
<dbReference type="EMBL" id="RBXL01000001">
    <property type="protein sequence ID" value="RKT43081.1"/>
    <property type="molecule type" value="Genomic_DNA"/>
</dbReference>
<dbReference type="GO" id="GO:0003677">
    <property type="term" value="F:DNA binding"/>
    <property type="evidence" value="ECO:0007669"/>
    <property type="project" value="UniProtKB-KW"/>
</dbReference>
<dbReference type="CDD" id="cd17253">
    <property type="entry name" value="RMtype1_S_Eco933I-TRD2-CR2_like"/>
    <property type="match status" value="1"/>
</dbReference>
<comment type="caution">
    <text evidence="6">The sequence shown here is derived from an EMBL/GenBank/DDBJ whole genome shotgun (WGS) entry which is preliminary data.</text>
</comment>
<reference evidence="6 7" key="1">
    <citation type="submission" date="2018-10" db="EMBL/GenBank/DDBJ databases">
        <title>Genomic Encyclopedia of Archaeal and Bacterial Type Strains, Phase II (KMG-II): from individual species to whole genera.</title>
        <authorList>
            <person name="Goeker M."/>
        </authorList>
    </citation>
    <scope>NUCLEOTIDE SEQUENCE [LARGE SCALE GENOMIC DNA]</scope>
    <source>
        <strain evidence="6 7">DSM 235</strain>
    </source>
</reference>